<evidence type="ECO:0000313" key="1">
    <source>
        <dbReference type="EMBL" id="AET02121.1"/>
    </source>
</evidence>
<evidence type="ECO:0000313" key="4">
    <source>
        <dbReference type="Proteomes" id="UP000002051"/>
    </source>
</evidence>
<evidence type="ECO:0000313" key="3">
    <source>
        <dbReference type="EnsemblPlants" id="AET02121"/>
    </source>
</evidence>
<name>G7LCQ4_MEDTR</name>
<dbReference type="EMBL" id="PSQE01000008">
    <property type="protein sequence ID" value="RHN40108.1"/>
    <property type="molecule type" value="Genomic_DNA"/>
</dbReference>
<dbReference type="HOGENOM" id="CLU_1752484_0_0_1"/>
<reference evidence="1 4" key="2">
    <citation type="journal article" date="2014" name="BMC Genomics">
        <title>An improved genome release (version Mt4.0) for the model legume Medicago truncatula.</title>
        <authorList>
            <person name="Tang H."/>
            <person name="Krishnakumar V."/>
            <person name="Bidwell S."/>
            <person name="Rosen B."/>
            <person name="Chan A."/>
            <person name="Zhou S."/>
            <person name="Gentzbittel L."/>
            <person name="Childs K.L."/>
            <person name="Yandell M."/>
            <person name="Gundlach H."/>
            <person name="Mayer K.F."/>
            <person name="Schwartz D.C."/>
            <person name="Town C.D."/>
        </authorList>
    </citation>
    <scope>GENOME REANNOTATION</scope>
    <source>
        <strain evidence="3 4">cv. Jemalong A17</strain>
    </source>
</reference>
<sequence length="149" mass="16077">MNGGGTDFPSPQPNGGDFLLSLLQKPCNLQPSQSPTTQQSPIIDLAVVMMGPIILTNSHDHPDFHPHHLPPTDGVSLAEYLRRLGFPIESSSNNNSFVQELKLQFGSLPTVSYATTSHEVSLNTFLGFGENSNGRGNADHELLALLQNS</sequence>
<gene>
    <name evidence="1" type="ordered locus">MTR_8g035490</name>
    <name evidence="2" type="ORF">MtrunA17_Chr8g0351161</name>
</gene>
<reference evidence="1 4" key="1">
    <citation type="journal article" date="2011" name="Nature">
        <title>The Medicago genome provides insight into the evolution of rhizobial symbioses.</title>
        <authorList>
            <person name="Young N.D."/>
            <person name="Debelle F."/>
            <person name="Oldroyd G.E."/>
            <person name="Geurts R."/>
            <person name="Cannon S.B."/>
            <person name="Udvardi M.K."/>
            <person name="Benedito V.A."/>
            <person name="Mayer K.F."/>
            <person name="Gouzy J."/>
            <person name="Schoof H."/>
            <person name="Van de Peer Y."/>
            <person name="Proost S."/>
            <person name="Cook D.R."/>
            <person name="Meyers B.C."/>
            <person name="Spannagl M."/>
            <person name="Cheung F."/>
            <person name="De Mita S."/>
            <person name="Krishnakumar V."/>
            <person name="Gundlach H."/>
            <person name="Zhou S."/>
            <person name="Mudge J."/>
            <person name="Bharti A.K."/>
            <person name="Murray J.D."/>
            <person name="Naoumkina M.A."/>
            <person name="Rosen B."/>
            <person name="Silverstein K.A."/>
            <person name="Tang H."/>
            <person name="Rombauts S."/>
            <person name="Zhao P.X."/>
            <person name="Zhou P."/>
            <person name="Barbe V."/>
            <person name="Bardou P."/>
            <person name="Bechner M."/>
            <person name="Bellec A."/>
            <person name="Berger A."/>
            <person name="Berges H."/>
            <person name="Bidwell S."/>
            <person name="Bisseling T."/>
            <person name="Choisne N."/>
            <person name="Couloux A."/>
            <person name="Denny R."/>
            <person name="Deshpande S."/>
            <person name="Dai X."/>
            <person name="Doyle J.J."/>
            <person name="Dudez A.M."/>
            <person name="Farmer A.D."/>
            <person name="Fouteau S."/>
            <person name="Franken C."/>
            <person name="Gibelin C."/>
            <person name="Gish J."/>
            <person name="Goldstein S."/>
            <person name="Gonzalez A.J."/>
            <person name="Green P.J."/>
            <person name="Hallab A."/>
            <person name="Hartog M."/>
            <person name="Hua A."/>
            <person name="Humphray S.J."/>
            <person name="Jeong D.H."/>
            <person name="Jing Y."/>
            <person name="Jocker A."/>
            <person name="Kenton S.M."/>
            <person name="Kim D.J."/>
            <person name="Klee K."/>
            <person name="Lai H."/>
            <person name="Lang C."/>
            <person name="Lin S."/>
            <person name="Macmil S.L."/>
            <person name="Magdelenat G."/>
            <person name="Matthews L."/>
            <person name="McCorrison J."/>
            <person name="Monaghan E.L."/>
            <person name="Mun J.H."/>
            <person name="Najar F.Z."/>
            <person name="Nicholson C."/>
            <person name="Noirot C."/>
            <person name="O'Bleness M."/>
            <person name="Paule C.R."/>
            <person name="Poulain J."/>
            <person name="Prion F."/>
            <person name="Qin B."/>
            <person name="Qu C."/>
            <person name="Retzel E.F."/>
            <person name="Riddle C."/>
            <person name="Sallet E."/>
            <person name="Samain S."/>
            <person name="Samson N."/>
            <person name="Sanders I."/>
            <person name="Saurat O."/>
            <person name="Scarpelli C."/>
            <person name="Schiex T."/>
            <person name="Segurens B."/>
            <person name="Severin A.J."/>
            <person name="Sherrier D.J."/>
            <person name="Shi R."/>
            <person name="Sims S."/>
            <person name="Singer S.R."/>
            <person name="Sinharoy S."/>
            <person name="Sterck L."/>
            <person name="Viollet A."/>
            <person name="Wang B.B."/>
            <person name="Wang K."/>
            <person name="Wang M."/>
            <person name="Wang X."/>
            <person name="Warfsmann J."/>
            <person name="Weissenbach J."/>
            <person name="White D.D."/>
            <person name="White J.D."/>
            <person name="Wiley G.B."/>
            <person name="Wincker P."/>
            <person name="Xing Y."/>
            <person name="Yang L."/>
            <person name="Yao Z."/>
            <person name="Ying F."/>
            <person name="Zhai J."/>
            <person name="Zhou L."/>
            <person name="Zuber A."/>
            <person name="Denarie J."/>
            <person name="Dixon R.A."/>
            <person name="May G.D."/>
            <person name="Schwartz D.C."/>
            <person name="Rogers J."/>
            <person name="Quetier F."/>
            <person name="Town C.D."/>
            <person name="Roe B.A."/>
        </authorList>
    </citation>
    <scope>NUCLEOTIDE SEQUENCE [LARGE SCALE GENOMIC DNA]</scope>
    <source>
        <strain evidence="1">A17</strain>
        <strain evidence="3 4">cv. Jemalong A17</strain>
    </source>
</reference>
<reference evidence="3" key="3">
    <citation type="submission" date="2015-04" db="UniProtKB">
        <authorList>
            <consortium name="EnsemblPlants"/>
        </authorList>
    </citation>
    <scope>IDENTIFICATION</scope>
    <source>
        <strain evidence="3">cv. Jemalong A17</strain>
    </source>
</reference>
<evidence type="ECO:0000313" key="2">
    <source>
        <dbReference type="EMBL" id="RHN40108.1"/>
    </source>
</evidence>
<accession>G7LCQ4</accession>
<dbReference type="EMBL" id="CM001224">
    <property type="protein sequence ID" value="AET02121.1"/>
    <property type="molecule type" value="Genomic_DNA"/>
</dbReference>
<dbReference type="Proteomes" id="UP000002051">
    <property type="component" value="Chromosome 8"/>
</dbReference>
<dbReference type="EnsemblPlants" id="AET02121">
    <property type="protein sequence ID" value="AET02121"/>
    <property type="gene ID" value="MTR_8g035490"/>
</dbReference>
<reference evidence="2" key="4">
    <citation type="journal article" date="2018" name="Nat. Plants">
        <title>Whole-genome landscape of Medicago truncatula symbiotic genes.</title>
        <authorList>
            <person name="Pecrix Y."/>
            <person name="Gamas P."/>
            <person name="Carrere S."/>
        </authorList>
    </citation>
    <scope>NUCLEOTIDE SEQUENCE</scope>
    <source>
        <tissue evidence="2">Leaves</tissue>
    </source>
</reference>
<dbReference type="Proteomes" id="UP000265566">
    <property type="component" value="Chromosome 8"/>
</dbReference>
<dbReference type="Gramene" id="rna46211">
    <property type="protein sequence ID" value="RHN40108.1"/>
    <property type="gene ID" value="gene46211"/>
</dbReference>
<organism evidence="1 4">
    <name type="scientific">Medicago truncatula</name>
    <name type="common">Barrel medic</name>
    <name type="synonym">Medicago tribuloides</name>
    <dbReference type="NCBI Taxonomy" id="3880"/>
    <lineage>
        <taxon>Eukaryota</taxon>
        <taxon>Viridiplantae</taxon>
        <taxon>Streptophyta</taxon>
        <taxon>Embryophyta</taxon>
        <taxon>Tracheophyta</taxon>
        <taxon>Spermatophyta</taxon>
        <taxon>Magnoliopsida</taxon>
        <taxon>eudicotyledons</taxon>
        <taxon>Gunneridae</taxon>
        <taxon>Pentapetalae</taxon>
        <taxon>rosids</taxon>
        <taxon>fabids</taxon>
        <taxon>Fabales</taxon>
        <taxon>Fabaceae</taxon>
        <taxon>Papilionoideae</taxon>
        <taxon>50 kb inversion clade</taxon>
        <taxon>NPAAA clade</taxon>
        <taxon>Hologalegina</taxon>
        <taxon>IRL clade</taxon>
        <taxon>Trifolieae</taxon>
        <taxon>Medicago</taxon>
    </lineage>
</organism>
<keyword evidence="4" id="KW-1185">Reference proteome</keyword>
<dbReference type="PaxDb" id="3880-AET02121"/>
<dbReference type="AlphaFoldDB" id="G7LCQ4"/>
<proteinExistence type="predicted"/>
<protein>
    <submittedName>
        <fullName evidence="1 3">Uncharacterized protein</fullName>
    </submittedName>
</protein>